<evidence type="ECO:0000256" key="8">
    <source>
        <dbReference type="ARBA" id="ARBA00023012"/>
    </source>
</evidence>
<dbReference type="InterPro" id="IPR003594">
    <property type="entry name" value="HATPase_dom"/>
</dbReference>
<dbReference type="SUPFAM" id="SSF55874">
    <property type="entry name" value="ATPase domain of HSP90 chaperone/DNA topoisomerase II/histidine kinase"/>
    <property type="match status" value="1"/>
</dbReference>
<dbReference type="Pfam" id="PF07730">
    <property type="entry name" value="HisKA_3"/>
    <property type="match status" value="1"/>
</dbReference>
<keyword evidence="4" id="KW-0808">Transferase</keyword>
<dbReference type="GO" id="GO:0046983">
    <property type="term" value="F:protein dimerization activity"/>
    <property type="evidence" value="ECO:0007669"/>
    <property type="project" value="InterPro"/>
</dbReference>
<feature type="transmembrane region" description="Helical" evidence="10">
    <location>
        <begin position="62"/>
        <end position="85"/>
    </location>
</feature>
<proteinExistence type="predicted"/>
<keyword evidence="10" id="KW-0812">Transmembrane</keyword>
<feature type="transmembrane region" description="Helical" evidence="10">
    <location>
        <begin position="242"/>
        <end position="264"/>
    </location>
</feature>
<comment type="caution">
    <text evidence="13">The sequence shown here is derived from an EMBL/GenBank/DDBJ whole genome shotgun (WGS) entry which is preliminary data.</text>
</comment>
<keyword evidence="8" id="KW-0902">Two-component regulatory system</keyword>
<accession>A0A3E0VFZ9</accession>
<evidence type="ECO:0000256" key="6">
    <source>
        <dbReference type="ARBA" id="ARBA00022777"/>
    </source>
</evidence>
<keyword evidence="6" id="KW-0418">Kinase</keyword>
<evidence type="ECO:0000256" key="2">
    <source>
        <dbReference type="ARBA" id="ARBA00012438"/>
    </source>
</evidence>
<reference evidence="13 14" key="1">
    <citation type="submission" date="2017-04" db="EMBL/GenBank/DDBJ databases">
        <title>Comparative genome analysis of Subtercola boreus.</title>
        <authorList>
            <person name="Cho Y.-J."/>
            <person name="Cho A."/>
            <person name="Kim O.-S."/>
            <person name="Lee J.-I."/>
        </authorList>
    </citation>
    <scope>NUCLEOTIDE SEQUENCE [LARGE SCALE GENOMIC DNA]</scope>
    <source>
        <strain evidence="13 14">K300</strain>
    </source>
</reference>
<feature type="transmembrane region" description="Helical" evidence="10">
    <location>
        <begin position="212"/>
        <end position="230"/>
    </location>
</feature>
<dbReference type="PANTHER" id="PTHR24421:SF10">
    <property type="entry name" value="NITRATE_NITRITE SENSOR PROTEIN NARQ"/>
    <property type="match status" value="1"/>
</dbReference>
<feature type="transmembrane region" description="Helical" evidence="10">
    <location>
        <begin position="119"/>
        <end position="137"/>
    </location>
</feature>
<dbReference type="GO" id="GO:0005524">
    <property type="term" value="F:ATP binding"/>
    <property type="evidence" value="ECO:0007669"/>
    <property type="project" value="UniProtKB-KW"/>
</dbReference>
<evidence type="ECO:0000313" key="14">
    <source>
        <dbReference type="Proteomes" id="UP000256486"/>
    </source>
</evidence>
<dbReference type="InterPro" id="IPR036890">
    <property type="entry name" value="HATPase_C_sf"/>
</dbReference>
<feature type="domain" description="Histidine kinase/HSP90-like ATPase" evidence="11">
    <location>
        <begin position="540"/>
        <end position="620"/>
    </location>
</feature>
<evidence type="ECO:0000256" key="3">
    <source>
        <dbReference type="ARBA" id="ARBA00022553"/>
    </source>
</evidence>
<dbReference type="InterPro" id="IPR050482">
    <property type="entry name" value="Sensor_HK_TwoCompSys"/>
</dbReference>
<evidence type="ECO:0000256" key="1">
    <source>
        <dbReference type="ARBA" id="ARBA00000085"/>
    </source>
</evidence>
<keyword evidence="5" id="KW-0547">Nucleotide-binding</keyword>
<dbReference type="CDD" id="cd16917">
    <property type="entry name" value="HATPase_UhpB-NarQ-NarX-like"/>
    <property type="match status" value="1"/>
</dbReference>
<keyword evidence="7" id="KW-0067">ATP-binding</keyword>
<feature type="transmembrane region" description="Helical" evidence="10">
    <location>
        <begin position="276"/>
        <end position="294"/>
    </location>
</feature>
<keyword evidence="14" id="KW-1185">Reference proteome</keyword>
<dbReference type="Gene3D" id="1.20.5.1930">
    <property type="match status" value="1"/>
</dbReference>
<evidence type="ECO:0000256" key="5">
    <source>
        <dbReference type="ARBA" id="ARBA00022741"/>
    </source>
</evidence>
<name>A0A3E0VFZ9_9MICO</name>
<evidence type="ECO:0000313" key="13">
    <source>
        <dbReference type="EMBL" id="RFA08864.1"/>
    </source>
</evidence>
<evidence type="ECO:0000259" key="11">
    <source>
        <dbReference type="Pfam" id="PF02518"/>
    </source>
</evidence>
<dbReference type="GO" id="GO:0000155">
    <property type="term" value="F:phosphorelay sensor kinase activity"/>
    <property type="evidence" value="ECO:0007669"/>
    <property type="project" value="InterPro"/>
</dbReference>
<dbReference type="Pfam" id="PF02518">
    <property type="entry name" value="HATPase_c"/>
    <property type="match status" value="1"/>
</dbReference>
<keyword evidence="3" id="KW-0597">Phosphoprotein</keyword>
<feature type="transmembrane region" description="Helical" evidence="10">
    <location>
        <begin position="91"/>
        <end position="112"/>
    </location>
</feature>
<protein>
    <recommendedName>
        <fullName evidence="2">histidine kinase</fullName>
        <ecNumber evidence="2">2.7.13.3</ecNumber>
    </recommendedName>
</protein>
<dbReference type="PANTHER" id="PTHR24421">
    <property type="entry name" value="NITRATE/NITRITE SENSOR PROTEIN NARX-RELATED"/>
    <property type="match status" value="1"/>
</dbReference>
<feature type="domain" description="Signal transduction histidine kinase subgroup 3 dimerisation and phosphoacceptor" evidence="12">
    <location>
        <begin position="432"/>
        <end position="497"/>
    </location>
</feature>
<keyword evidence="10" id="KW-1133">Transmembrane helix</keyword>
<dbReference type="GO" id="GO:0016020">
    <property type="term" value="C:membrane"/>
    <property type="evidence" value="ECO:0007669"/>
    <property type="project" value="InterPro"/>
</dbReference>
<sequence length="622" mass="65598">MAFRLDARKTVRVGWGAGRPSGGREALTMTSGEPPATGAPLRLGEGPAGGALRLRSGRPSSLNLAMLIILVNAGVIGLFQIAVGLEDSVNFAGVVLFTGVFWIWIVAGLVAWWRRPGNATGSLIVIGGLAVFIAGAQNLDIPVLVMVSVAFATSIFAVTIHLLLAFPLGRLRGRLPVAIVVISYVNAVGLQVALYVFRTAGPLDLFDPTLTVQRIVGLAAVGSTAVLLARRLRQADAAHRRILLPLYIYGIVAVLVFGSARLVLPLFGLDGVSVGVIQVLFLAGVPLAFLAGVLGGRFARTGELDALSTWLGATGADRQSAEAALASTLGDRSLQVVYWAAERSRYVDASGADFELPGPGEGRTALEVRVDSRLIGAIVYDNGLIGDPDAVRRVGQVLAIVIDRERLLAELVASRDALLGSRLRLVQAADSERTRIAQDLHDGLQVQLVLLALEAQQIANAPDAAPGTRTNSTELRRRIDDAAADLRRLVHNVLPAALVERGLSAATEDLVDRLELPVTLDLDVDDDSLAPAITYTAFVVVAEGLTNAIKYSQATLLWVRVYESSDTVSIEIGDNGVGGASVEAGTGLKSLIDRVDVLGGSFRLESAPDRGTIMKVELPCAL</sequence>
<dbReference type="Proteomes" id="UP000256486">
    <property type="component" value="Unassembled WGS sequence"/>
</dbReference>
<dbReference type="EMBL" id="NBWZ01000001">
    <property type="protein sequence ID" value="RFA08864.1"/>
    <property type="molecule type" value="Genomic_DNA"/>
</dbReference>
<evidence type="ECO:0000256" key="7">
    <source>
        <dbReference type="ARBA" id="ARBA00022840"/>
    </source>
</evidence>
<comment type="catalytic activity">
    <reaction evidence="1">
        <text>ATP + protein L-histidine = ADP + protein N-phospho-L-histidine.</text>
        <dbReference type="EC" id="2.7.13.3"/>
    </reaction>
</comment>
<feature type="region of interest" description="Disordered" evidence="9">
    <location>
        <begin position="17"/>
        <end position="40"/>
    </location>
</feature>
<feature type="transmembrane region" description="Helical" evidence="10">
    <location>
        <begin position="143"/>
        <end position="165"/>
    </location>
</feature>
<evidence type="ECO:0000259" key="12">
    <source>
        <dbReference type="Pfam" id="PF07730"/>
    </source>
</evidence>
<dbReference type="InterPro" id="IPR011712">
    <property type="entry name" value="Sig_transdc_His_kin_sub3_dim/P"/>
</dbReference>
<dbReference type="AlphaFoldDB" id="A0A3E0VFZ9"/>
<evidence type="ECO:0000256" key="10">
    <source>
        <dbReference type="SAM" id="Phobius"/>
    </source>
</evidence>
<gene>
    <name evidence="13" type="ORF">B7R54_06215</name>
</gene>
<organism evidence="13 14">
    <name type="scientific">Subtercola boreus</name>
    <dbReference type="NCBI Taxonomy" id="120213"/>
    <lineage>
        <taxon>Bacteria</taxon>
        <taxon>Bacillati</taxon>
        <taxon>Actinomycetota</taxon>
        <taxon>Actinomycetes</taxon>
        <taxon>Micrococcales</taxon>
        <taxon>Microbacteriaceae</taxon>
        <taxon>Subtercola</taxon>
    </lineage>
</organism>
<evidence type="ECO:0000256" key="9">
    <source>
        <dbReference type="SAM" id="MobiDB-lite"/>
    </source>
</evidence>
<evidence type="ECO:0000256" key="4">
    <source>
        <dbReference type="ARBA" id="ARBA00022679"/>
    </source>
</evidence>
<dbReference type="Gene3D" id="3.30.565.10">
    <property type="entry name" value="Histidine kinase-like ATPase, C-terminal domain"/>
    <property type="match status" value="1"/>
</dbReference>
<feature type="transmembrane region" description="Helical" evidence="10">
    <location>
        <begin position="177"/>
        <end position="197"/>
    </location>
</feature>
<keyword evidence="10" id="KW-0472">Membrane</keyword>
<dbReference type="OrthoDB" id="5242012at2"/>
<dbReference type="EC" id="2.7.13.3" evidence="2"/>